<dbReference type="InterPro" id="IPR050525">
    <property type="entry name" value="ECM_Assembly_Org"/>
</dbReference>
<dbReference type="InterPro" id="IPR036465">
    <property type="entry name" value="vWFA_dom_sf"/>
</dbReference>
<dbReference type="PANTHER" id="PTHR24020:SF20">
    <property type="entry name" value="PH DOMAIN-CONTAINING PROTEIN"/>
    <property type="match status" value="1"/>
</dbReference>
<keyword evidence="5 6" id="KW-0176">Collagen</keyword>
<keyword evidence="2" id="KW-0732">Signal</keyword>
<dbReference type="GO" id="GO:0005581">
    <property type="term" value="C:collagen trimer"/>
    <property type="evidence" value="ECO:0007669"/>
    <property type="project" value="UniProtKB-KW"/>
</dbReference>
<dbReference type="AlphaFoldDB" id="A0A1S3HGI2"/>
<dbReference type="KEGG" id="lak:106155087"/>
<dbReference type="GeneID" id="106155087"/>
<organism evidence="4 6">
    <name type="scientific">Lingula anatina</name>
    <name type="common">Brachiopod</name>
    <name type="synonym">Lingula unguis</name>
    <dbReference type="NCBI Taxonomy" id="7574"/>
    <lineage>
        <taxon>Eukaryota</taxon>
        <taxon>Metazoa</taxon>
        <taxon>Spiralia</taxon>
        <taxon>Lophotrochozoa</taxon>
        <taxon>Brachiopoda</taxon>
        <taxon>Linguliformea</taxon>
        <taxon>Lingulata</taxon>
        <taxon>Lingulida</taxon>
        <taxon>Linguloidea</taxon>
        <taxon>Lingulidae</taxon>
        <taxon>Lingula</taxon>
    </lineage>
</organism>
<gene>
    <name evidence="5 6" type="primary">LOC106155087</name>
</gene>
<feature type="chain" id="PRO_5014545716" evidence="2">
    <location>
        <begin position="24"/>
        <end position="552"/>
    </location>
</feature>
<sequence>MKMLQGCFLAMFILLKLLGTGHGFRDVTREDRGRGTEVVEAVVDLIQSSCIFPNDNMLLRRIAWVETKDGTRNDSFTPRHGHPHLGGIWQVTKSAFKDTKSDPNLASLRSAVEEHFLVNWTSLSWRDLGTPLYSGLAARLRLAQHSRDLPRDLEGQAMYWNTHYRAGARSRKKHFIRAVQELLNNTRCQLPRADVVFVLDSSGSVGFSNFRLVLQFLTSVIEGLDIGEDKFRVGVIQYARFSQTEIRLGEHNTKASLLDHIREIRYLGGPTRTDYGLVGLEQLHKTQSTLREKNGETIKSPKIGVVITDGKSTEPQWTLRAARILHDSDITMLAIGISNATEQKELEAIGSCPSCLHVFNLDDFGEVTSLRDEIEMRTCKASLGVTANISGKLEYGQVQYLRFNVPTDNLTLVVTMTSGSASLYSSWAARYPSPSIYDYQLHCDTQLPHFKMHVPYPANASTPNVPLYSAIYGTSLNSTSDNCFQLTAHPGKALTVELNDSDVEEILVIFKEDGHDSEVTRLLMILGVQAGVYLILAASCYVCMVKGSDLCK</sequence>
<dbReference type="Proteomes" id="UP000085678">
    <property type="component" value="Unplaced"/>
</dbReference>
<evidence type="ECO:0000313" key="6">
    <source>
        <dbReference type="RefSeq" id="XP_013385193.1"/>
    </source>
</evidence>
<feature type="domain" description="VWFA" evidence="3">
    <location>
        <begin position="194"/>
        <end position="374"/>
    </location>
</feature>
<keyword evidence="4" id="KW-1185">Reference proteome</keyword>
<dbReference type="PROSITE" id="PS50234">
    <property type="entry name" value="VWFA"/>
    <property type="match status" value="1"/>
</dbReference>
<dbReference type="PANTHER" id="PTHR24020">
    <property type="entry name" value="COLLAGEN ALPHA"/>
    <property type="match status" value="1"/>
</dbReference>
<name>A0A1S3HGI2_LINAN</name>
<evidence type="ECO:0000256" key="2">
    <source>
        <dbReference type="SAM" id="SignalP"/>
    </source>
</evidence>
<accession>A0A1S3HGI2</accession>
<evidence type="ECO:0000313" key="5">
    <source>
        <dbReference type="RefSeq" id="XP_013385192.1"/>
    </source>
</evidence>
<proteinExistence type="predicted"/>
<evidence type="ECO:0000313" key="4">
    <source>
        <dbReference type="Proteomes" id="UP000085678"/>
    </source>
</evidence>
<dbReference type="InterPro" id="IPR002035">
    <property type="entry name" value="VWF_A"/>
</dbReference>
<feature type="signal peptide" evidence="2">
    <location>
        <begin position="1"/>
        <end position="23"/>
    </location>
</feature>
<dbReference type="OMA" id="YSHERYV"/>
<dbReference type="PRINTS" id="PR00453">
    <property type="entry name" value="VWFADOMAIN"/>
</dbReference>
<evidence type="ECO:0000256" key="1">
    <source>
        <dbReference type="SAM" id="Phobius"/>
    </source>
</evidence>
<keyword evidence="1" id="KW-0472">Membrane</keyword>
<keyword evidence="1" id="KW-1133">Transmembrane helix</keyword>
<dbReference type="Gene3D" id="3.40.50.410">
    <property type="entry name" value="von Willebrand factor, type A domain"/>
    <property type="match status" value="1"/>
</dbReference>
<evidence type="ECO:0000259" key="3">
    <source>
        <dbReference type="PROSITE" id="PS50234"/>
    </source>
</evidence>
<dbReference type="SMART" id="SM00327">
    <property type="entry name" value="VWA"/>
    <property type="match status" value="1"/>
</dbReference>
<keyword evidence="1" id="KW-0812">Transmembrane</keyword>
<dbReference type="SUPFAM" id="SSF53300">
    <property type="entry name" value="vWA-like"/>
    <property type="match status" value="1"/>
</dbReference>
<dbReference type="RefSeq" id="XP_013385192.1">
    <property type="nucleotide sequence ID" value="XM_013529738.1"/>
</dbReference>
<dbReference type="Pfam" id="PF00092">
    <property type="entry name" value="VWA"/>
    <property type="match status" value="1"/>
</dbReference>
<dbReference type="RefSeq" id="XP_013385193.1">
    <property type="nucleotide sequence ID" value="XM_013529739.1"/>
</dbReference>
<protein>
    <submittedName>
        <fullName evidence="5 6">Collagen alpha-1(VII) chain</fullName>
    </submittedName>
</protein>
<dbReference type="OrthoDB" id="6132182at2759"/>
<reference evidence="5 6" key="1">
    <citation type="submission" date="2025-04" db="UniProtKB">
        <authorList>
            <consortium name="RefSeq"/>
        </authorList>
    </citation>
    <scope>IDENTIFICATION</scope>
    <source>
        <tissue evidence="5 6">Gonads</tissue>
    </source>
</reference>
<feature type="transmembrane region" description="Helical" evidence="1">
    <location>
        <begin position="522"/>
        <end position="544"/>
    </location>
</feature>